<name>A0A0V1F5N9_TRIPS</name>
<keyword evidence="2" id="KW-1185">Reference proteome</keyword>
<dbReference type="AlphaFoldDB" id="A0A0V1F5N9"/>
<dbReference type="Proteomes" id="UP000054995">
    <property type="component" value="Unassembled WGS sequence"/>
</dbReference>
<organism evidence="1 2">
    <name type="scientific">Trichinella pseudospiralis</name>
    <name type="common">Parasitic roundworm</name>
    <dbReference type="NCBI Taxonomy" id="6337"/>
    <lineage>
        <taxon>Eukaryota</taxon>
        <taxon>Metazoa</taxon>
        <taxon>Ecdysozoa</taxon>
        <taxon>Nematoda</taxon>
        <taxon>Enoplea</taxon>
        <taxon>Dorylaimia</taxon>
        <taxon>Trichinellida</taxon>
        <taxon>Trichinellidae</taxon>
        <taxon>Trichinella</taxon>
    </lineage>
</organism>
<dbReference type="OrthoDB" id="10067624at2759"/>
<gene>
    <name evidence="1" type="ORF">T4D_2436</name>
</gene>
<comment type="caution">
    <text evidence="1">The sequence shown here is derived from an EMBL/GenBank/DDBJ whole genome shotgun (WGS) entry which is preliminary data.</text>
</comment>
<evidence type="ECO:0000313" key="2">
    <source>
        <dbReference type="Proteomes" id="UP000054995"/>
    </source>
</evidence>
<reference evidence="1 2" key="1">
    <citation type="submission" date="2015-01" db="EMBL/GenBank/DDBJ databases">
        <title>Evolution of Trichinella species and genotypes.</title>
        <authorList>
            <person name="Korhonen P.K."/>
            <person name="Edoardo P."/>
            <person name="Giuseppe L.R."/>
            <person name="Gasser R.B."/>
        </authorList>
    </citation>
    <scope>NUCLEOTIDE SEQUENCE [LARGE SCALE GENOMIC DNA]</scope>
    <source>
        <strain evidence="1">ISS470</strain>
    </source>
</reference>
<dbReference type="EMBL" id="JYDT01000248">
    <property type="protein sequence ID" value="KRY81246.1"/>
    <property type="molecule type" value="Genomic_DNA"/>
</dbReference>
<accession>A0A0V1F5N9</accession>
<proteinExistence type="predicted"/>
<sequence length="85" mass="10200">MQIRHLKVIVTSTVADREELLTKRYRKHCSHFELKIQSLNEQLSEDKEEVCMQQQHAFNESLQKEMKQQLDLRNSKVCALFLCFF</sequence>
<protein>
    <submittedName>
        <fullName evidence="1">Uncharacterized protein</fullName>
    </submittedName>
</protein>
<evidence type="ECO:0000313" key="1">
    <source>
        <dbReference type="EMBL" id="KRY81246.1"/>
    </source>
</evidence>